<accession>A0AAW0ELX5</accession>
<gene>
    <name evidence="2" type="ORF">NESM_000444100</name>
</gene>
<feature type="region of interest" description="Disordered" evidence="1">
    <location>
        <begin position="47"/>
        <end position="68"/>
    </location>
</feature>
<organism evidence="2 3">
    <name type="scientific">Novymonas esmeraldas</name>
    <dbReference type="NCBI Taxonomy" id="1808958"/>
    <lineage>
        <taxon>Eukaryota</taxon>
        <taxon>Discoba</taxon>
        <taxon>Euglenozoa</taxon>
        <taxon>Kinetoplastea</taxon>
        <taxon>Metakinetoplastina</taxon>
        <taxon>Trypanosomatida</taxon>
        <taxon>Trypanosomatidae</taxon>
        <taxon>Novymonas</taxon>
    </lineage>
</organism>
<evidence type="ECO:0000313" key="3">
    <source>
        <dbReference type="Proteomes" id="UP001430356"/>
    </source>
</evidence>
<evidence type="ECO:0000256" key="1">
    <source>
        <dbReference type="SAM" id="MobiDB-lite"/>
    </source>
</evidence>
<dbReference type="AlphaFoldDB" id="A0AAW0ELX5"/>
<dbReference type="Proteomes" id="UP001430356">
    <property type="component" value="Unassembled WGS sequence"/>
</dbReference>
<reference evidence="2 3" key="1">
    <citation type="journal article" date="2021" name="MBio">
        <title>A New Model Trypanosomatid, Novymonas esmeraldas: Genomic Perception of Its 'Candidatus Pandoraea novymonadis' Endosymbiont.</title>
        <authorList>
            <person name="Zakharova A."/>
            <person name="Saura A."/>
            <person name="Butenko A."/>
            <person name="Podesvova L."/>
            <person name="Warmusova S."/>
            <person name="Kostygov A.Y."/>
            <person name="Nenarokova A."/>
            <person name="Lukes J."/>
            <person name="Opperdoes F.R."/>
            <person name="Yurchenko V."/>
        </authorList>
    </citation>
    <scope>NUCLEOTIDE SEQUENCE [LARGE SCALE GENOMIC DNA]</scope>
    <source>
        <strain evidence="2 3">E262AT.01</strain>
    </source>
</reference>
<keyword evidence="3" id="KW-1185">Reference proteome</keyword>
<name>A0AAW0ELX5_9TRYP</name>
<comment type="caution">
    <text evidence="2">The sequence shown here is derived from an EMBL/GenBank/DDBJ whole genome shotgun (WGS) entry which is preliminary data.</text>
</comment>
<protein>
    <submittedName>
        <fullName evidence="2">Uncharacterized protein</fullName>
    </submittedName>
</protein>
<sequence>MLRRVTCTAAAAPSASPVAAKVSGGLQGPTTARSYTIASLLAQCRAPHTAPPHQHQRRLYTSRSGEDKVVPDKDKQAAAAAAASTTPSAAATTAVQFFAVSETPNTTTTATSTTTAAAHLQSPQEQKAAAAAVAATAEGKGGAAASTSGVRTIGIKLAEDEELVRAFNNFTASVNGCTQEEFLVGAKQAYYSLAVVISAFAEHAQQPFAGRTESTKTIAAAHEAAKLLDNAFKPEKRADAAAAAAAAVAAVASASAAGQDGASSTASPKTKLQESLVQSVVSTITDLLPVSRHLAESIFNIWMLQAEKQVNLASVASPSDYVLDSKLVIFARLDQARMYFNSHQVGAEVDVTFDNDYLRTLTPATSDVDAGMIEVHTDTDANARRTTPEAHTFVVNKSTRTLTPTNAAAAKAMAAPADVPGNHNADDVAQKAAPTGATSRVHVTCAGSDAGTADTTAAAAATSAAATATGEETHSVYIKVNGNTLPPIPASARACALLTVDVVVPPERYAYNFEWFYKRIVGYENDYERIAAARVFASNSPTSLASFLDFVMRMVTGKPVEFMFTKSIGRMIGIPEDVSETPPATRKLMCMYMDQSYKWVLADLVTLAPVVEAKLPKV</sequence>
<proteinExistence type="predicted"/>
<dbReference type="EMBL" id="JAECZO010000049">
    <property type="protein sequence ID" value="KAK7195193.1"/>
    <property type="molecule type" value="Genomic_DNA"/>
</dbReference>
<evidence type="ECO:0000313" key="2">
    <source>
        <dbReference type="EMBL" id="KAK7195193.1"/>
    </source>
</evidence>